<accession>A0A0F9F3F4</accession>
<dbReference type="AlphaFoldDB" id="A0A0F9F3F4"/>
<gene>
    <name evidence="1" type="ORF">LCGC14_1999600</name>
</gene>
<organism evidence="1">
    <name type="scientific">marine sediment metagenome</name>
    <dbReference type="NCBI Taxonomy" id="412755"/>
    <lineage>
        <taxon>unclassified sequences</taxon>
        <taxon>metagenomes</taxon>
        <taxon>ecological metagenomes</taxon>
    </lineage>
</organism>
<comment type="caution">
    <text evidence="1">The sequence shown here is derived from an EMBL/GenBank/DDBJ whole genome shotgun (WGS) entry which is preliminary data.</text>
</comment>
<sequence length="51" mass="5975">MECPNCNKTLRRAITNITIKETLYKCDLCGHREVITEEAELKRTKMTIKPH</sequence>
<reference evidence="1" key="1">
    <citation type="journal article" date="2015" name="Nature">
        <title>Complex archaea that bridge the gap between prokaryotes and eukaryotes.</title>
        <authorList>
            <person name="Spang A."/>
            <person name="Saw J.H."/>
            <person name="Jorgensen S.L."/>
            <person name="Zaremba-Niedzwiedzka K."/>
            <person name="Martijn J."/>
            <person name="Lind A.E."/>
            <person name="van Eijk R."/>
            <person name="Schleper C."/>
            <person name="Guy L."/>
            <person name="Ettema T.J."/>
        </authorList>
    </citation>
    <scope>NUCLEOTIDE SEQUENCE</scope>
</reference>
<dbReference type="EMBL" id="LAZR01022704">
    <property type="protein sequence ID" value="KKL80949.1"/>
    <property type="molecule type" value="Genomic_DNA"/>
</dbReference>
<protein>
    <recommendedName>
        <fullName evidence="2">TFIIS-type domain-containing protein</fullName>
    </recommendedName>
</protein>
<evidence type="ECO:0000313" key="1">
    <source>
        <dbReference type="EMBL" id="KKL80949.1"/>
    </source>
</evidence>
<proteinExistence type="predicted"/>
<evidence type="ECO:0008006" key="2">
    <source>
        <dbReference type="Google" id="ProtNLM"/>
    </source>
</evidence>
<name>A0A0F9F3F4_9ZZZZ</name>